<organism evidence="2 3">
    <name type="scientific">Sphaceloma murrayae</name>
    <dbReference type="NCBI Taxonomy" id="2082308"/>
    <lineage>
        <taxon>Eukaryota</taxon>
        <taxon>Fungi</taxon>
        <taxon>Dikarya</taxon>
        <taxon>Ascomycota</taxon>
        <taxon>Pezizomycotina</taxon>
        <taxon>Dothideomycetes</taxon>
        <taxon>Dothideomycetidae</taxon>
        <taxon>Myriangiales</taxon>
        <taxon>Elsinoaceae</taxon>
        <taxon>Sphaceloma</taxon>
    </lineage>
</organism>
<feature type="compositionally biased region" description="Basic and acidic residues" evidence="1">
    <location>
        <begin position="178"/>
        <end position="227"/>
    </location>
</feature>
<evidence type="ECO:0000313" key="3">
    <source>
        <dbReference type="Proteomes" id="UP000243797"/>
    </source>
</evidence>
<evidence type="ECO:0000313" key="2">
    <source>
        <dbReference type="EMBL" id="PNS17326.1"/>
    </source>
</evidence>
<dbReference type="AlphaFoldDB" id="A0A2K1QQF3"/>
<proteinExistence type="predicted"/>
<feature type="compositionally biased region" description="Polar residues" evidence="1">
    <location>
        <begin position="58"/>
        <end position="68"/>
    </location>
</feature>
<name>A0A2K1QQF3_9PEZI</name>
<feature type="compositionally biased region" description="Pro residues" evidence="1">
    <location>
        <begin position="96"/>
        <end position="110"/>
    </location>
</feature>
<evidence type="ECO:0000256" key="1">
    <source>
        <dbReference type="SAM" id="MobiDB-lite"/>
    </source>
</evidence>
<dbReference type="InParanoid" id="A0A2K1QQF3"/>
<dbReference type="STRING" id="2082308.A0A2K1QQF3"/>
<accession>A0A2K1QQF3</accession>
<dbReference type="OrthoDB" id="5397628at2759"/>
<feature type="region of interest" description="Disordered" evidence="1">
    <location>
        <begin position="52"/>
        <end position="75"/>
    </location>
</feature>
<feature type="region of interest" description="Disordered" evidence="1">
    <location>
        <begin position="90"/>
        <end position="227"/>
    </location>
</feature>
<gene>
    <name evidence="2" type="ORF">CAC42_7009</name>
</gene>
<keyword evidence="3" id="KW-1185">Reference proteome</keyword>
<dbReference type="EMBL" id="NKHZ01000051">
    <property type="protein sequence ID" value="PNS17326.1"/>
    <property type="molecule type" value="Genomic_DNA"/>
</dbReference>
<protein>
    <submittedName>
        <fullName evidence="2">Uncharacterized protein</fullName>
    </submittedName>
</protein>
<reference evidence="2 3" key="1">
    <citation type="submission" date="2017-06" db="EMBL/GenBank/DDBJ databases">
        <title>Draft genome sequence of a variant of Elsinoe murrayae.</title>
        <authorList>
            <person name="Cheng Q."/>
        </authorList>
    </citation>
    <scope>NUCLEOTIDE SEQUENCE [LARGE SCALE GENOMIC DNA]</scope>
    <source>
        <strain evidence="2 3">CQ-2017a</strain>
    </source>
</reference>
<sequence length="349" mass="38090">MLSFIYKSLNRLLPFATPGTPLTTDLVHLAVLCGLLYFAPQIQTYLNTTFRKPESSENDGSAQDTPTAAENDRRRATAQHIPNAAPIEAQLGPANHAPPPPPPQIANPPPEAHDEPPPPPPPLDPGPADGAPGPANPRPVPTTTTRTREVGAKKAKSLARRDQRRAYNEFMRSQGEAQRARDAEGAAEREAGLAEERARRAAVEAELREEERRERDERKEKERRREAEEGRARVVVGGLVRDGLVERGWVDLGEVAGRVGRGREWVEMLVRAEGMLGEREGEVVMVTGKGWLVRIAAEMMREVWRVLEARVNVTGVDSIGLDEIGSVLEGVIRGGGQRGSDMMTTSGAA</sequence>
<comment type="caution">
    <text evidence="2">The sequence shown here is derived from an EMBL/GenBank/DDBJ whole genome shotgun (WGS) entry which is preliminary data.</text>
</comment>
<dbReference type="Proteomes" id="UP000243797">
    <property type="component" value="Unassembled WGS sequence"/>
</dbReference>